<dbReference type="RefSeq" id="WP_129651391.1">
    <property type="nucleotide sequence ID" value="NZ_JBBMFL010000002.1"/>
</dbReference>
<evidence type="ECO:0000313" key="3">
    <source>
        <dbReference type="Proteomes" id="UP001460202"/>
    </source>
</evidence>
<dbReference type="SUPFAM" id="SSF53448">
    <property type="entry name" value="Nucleotide-diphospho-sugar transferases"/>
    <property type="match status" value="1"/>
</dbReference>
<keyword evidence="2" id="KW-0808">Transferase</keyword>
<dbReference type="Proteomes" id="UP001460202">
    <property type="component" value="Unassembled WGS sequence"/>
</dbReference>
<evidence type="ECO:0000313" key="2">
    <source>
        <dbReference type="EMBL" id="MEQ2543779.1"/>
    </source>
</evidence>
<reference evidence="2 3" key="1">
    <citation type="submission" date="2024-03" db="EMBL/GenBank/DDBJ databases">
        <title>Human intestinal bacterial collection.</title>
        <authorList>
            <person name="Pauvert C."/>
            <person name="Hitch T.C.A."/>
            <person name="Clavel T."/>
        </authorList>
    </citation>
    <scope>NUCLEOTIDE SEQUENCE [LARGE SCALE GENOMIC DNA]</scope>
    <source>
        <strain evidence="2 3">CLA-KB-H122</strain>
    </source>
</reference>
<dbReference type="PANTHER" id="PTHR22916:SF3">
    <property type="entry name" value="UDP-GLCNAC:BETAGAL BETA-1,3-N-ACETYLGLUCOSAMINYLTRANSFERASE-LIKE PROTEIN 1"/>
    <property type="match status" value="1"/>
</dbReference>
<dbReference type="EC" id="2.4.-.-" evidence="2"/>
<sequence length="333" mass="38315">MEQTVPKVSIIVPCYNSEPYLDAFFKSILADSYARIELIMVNDGSTDGTESKILSYRAQIEQRGGKLLYIRQENQGAAAAISSGLKVFTGDYLIWPDSDDELMNDSISERVAYMEAHKEIALLITNFVSVREDEPEKVVCNYRRILGRMNSENFFDDVLEGGGLVGPPVYMARGAVVRERIPDGEIFSLTRSGQNYQMLLSVCYNNKVAILPDMGPHYKYFLRPSSHSHTNQKDRESAYAHYDRIGDSIVETVRRLPGIDRSERQILLERAVALKKNLQLTGSYVFGDDSRFRKLYRQYRNEKVHISVRNRIRRVIIAFPGLKYLEQTFRKWR</sequence>
<proteinExistence type="predicted"/>
<accession>A0ABV1GTQ7</accession>
<protein>
    <submittedName>
        <fullName evidence="2">Glycosyltransferase family A protein</fullName>
        <ecNumber evidence="2">2.4.-.-</ecNumber>
    </submittedName>
</protein>
<dbReference type="EMBL" id="JBBMFL010000002">
    <property type="protein sequence ID" value="MEQ2543779.1"/>
    <property type="molecule type" value="Genomic_DNA"/>
</dbReference>
<dbReference type="GO" id="GO:0016757">
    <property type="term" value="F:glycosyltransferase activity"/>
    <property type="evidence" value="ECO:0007669"/>
    <property type="project" value="UniProtKB-KW"/>
</dbReference>
<name>A0ABV1GTQ7_9BACT</name>
<dbReference type="Gene3D" id="3.90.550.10">
    <property type="entry name" value="Spore Coat Polysaccharide Biosynthesis Protein SpsA, Chain A"/>
    <property type="match status" value="1"/>
</dbReference>
<feature type="domain" description="Glycosyltransferase 2-like" evidence="1">
    <location>
        <begin position="9"/>
        <end position="128"/>
    </location>
</feature>
<comment type="caution">
    <text evidence="2">The sequence shown here is derived from an EMBL/GenBank/DDBJ whole genome shotgun (WGS) entry which is preliminary data.</text>
</comment>
<dbReference type="InterPro" id="IPR029044">
    <property type="entry name" value="Nucleotide-diphossugar_trans"/>
</dbReference>
<keyword evidence="3" id="KW-1185">Reference proteome</keyword>
<dbReference type="Pfam" id="PF00535">
    <property type="entry name" value="Glycos_transf_2"/>
    <property type="match status" value="1"/>
</dbReference>
<gene>
    <name evidence="2" type="ORF">WMO46_02290</name>
</gene>
<dbReference type="GeneID" id="78180059"/>
<dbReference type="CDD" id="cd00761">
    <property type="entry name" value="Glyco_tranf_GTA_type"/>
    <property type="match status" value="1"/>
</dbReference>
<dbReference type="InterPro" id="IPR001173">
    <property type="entry name" value="Glyco_trans_2-like"/>
</dbReference>
<evidence type="ECO:0000259" key="1">
    <source>
        <dbReference type="Pfam" id="PF00535"/>
    </source>
</evidence>
<keyword evidence="2" id="KW-0328">Glycosyltransferase</keyword>
<dbReference type="PANTHER" id="PTHR22916">
    <property type="entry name" value="GLYCOSYLTRANSFERASE"/>
    <property type="match status" value="1"/>
</dbReference>
<organism evidence="2 3">
    <name type="scientific">Alistipes intestinihominis</name>
    <dbReference type="NCBI Taxonomy" id="3133172"/>
    <lineage>
        <taxon>Bacteria</taxon>
        <taxon>Pseudomonadati</taxon>
        <taxon>Bacteroidota</taxon>
        <taxon>Bacteroidia</taxon>
        <taxon>Bacteroidales</taxon>
        <taxon>Rikenellaceae</taxon>
        <taxon>Alistipes</taxon>
    </lineage>
</organism>